<dbReference type="EMBL" id="CAKJTJ010000013">
    <property type="protein sequence ID" value="CAG9621721.1"/>
    <property type="molecule type" value="Genomic_DNA"/>
</dbReference>
<proteinExistence type="inferred from homology"/>
<dbReference type="InterPro" id="IPR037185">
    <property type="entry name" value="EmrE-like"/>
</dbReference>
<keyword evidence="10" id="KW-1185">Reference proteome</keyword>
<feature type="transmembrane region" description="Helical" evidence="8">
    <location>
        <begin position="84"/>
        <end position="103"/>
    </location>
</feature>
<organism evidence="9 10">
    <name type="scientific">Sutcliffiella rhizosphaerae</name>
    <dbReference type="NCBI Taxonomy" id="2880967"/>
    <lineage>
        <taxon>Bacteria</taxon>
        <taxon>Bacillati</taxon>
        <taxon>Bacillota</taxon>
        <taxon>Bacilli</taxon>
        <taxon>Bacillales</taxon>
        <taxon>Bacillaceae</taxon>
        <taxon>Sutcliffiella</taxon>
    </lineage>
</organism>
<name>A0ABM8YNZ3_9BACI</name>
<dbReference type="InterPro" id="IPR000390">
    <property type="entry name" value="Small_drug/metabolite_transptr"/>
</dbReference>
<evidence type="ECO:0000256" key="1">
    <source>
        <dbReference type="ARBA" id="ARBA00004651"/>
    </source>
</evidence>
<evidence type="ECO:0000256" key="5">
    <source>
        <dbReference type="ARBA" id="ARBA00022989"/>
    </source>
</evidence>
<dbReference type="RefSeq" id="WP_230501608.1">
    <property type="nucleotide sequence ID" value="NZ_CAKJTJ010000013.1"/>
</dbReference>
<dbReference type="Pfam" id="PF00893">
    <property type="entry name" value="Multi_Drug_Res"/>
    <property type="match status" value="1"/>
</dbReference>
<keyword evidence="5 8" id="KW-1133">Transmembrane helix</keyword>
<protein>
    <submittedName>
        <fullName evidence="9">Guanidinium exporter</fullName>
    </submittedName>
</protein>
<feature type="transmembrane region" description="Helical" evidence="8">
    <location>
        <begin position="59"/>
        <end position="78"/>
    </location>
</feature>
<reference evidence="9 10" key="1">
    <citation type="submission" date="2021-10" db="EMBL/GenBank/DDBJ databases">
        <authorList>
            <person name="Criscuolo A."/>
        </authorList>
    </citation>
    <scope>NUCLEOTIDE SEQUENCE [LARGE SCALE GENOMIC DNA]</scope>
    <source>
        <strain evidence="10">CIP 111883</strain>
    </source>
</reference>
<keyword evidence="4 7" id="KW-0812">Transmembrane</keyword>
<keyword evidence="3" id="KW-1003">Cell membrane</keyword>
<evidence type="ECO:0000313" key="10">
    <source>
        <dbReference type="Proteomes" id="UP000789833"/>
    </source>
</evidence>
<gene>
    <name evidence="9" type="primary">gdx_2</name>
    <name evidence="9" type="ORF">BACCIP111883_02494</name>
</gene>
<evidence type="ECO:0000256" key="8">
    <source>
        <dbReference type="SAM" id="Phobius"/>
    </source>
</evidence>
<dbReference type="PANTHER" id="PTHR30561:SF0">
    <property type="entry name" value="GUANIDINIUM EXPORTER"/>
    <property type="match status" value="1"/>
</dbReference>
<keyword evidence="6 8" id="KW-0472">Membrane</keyword>
<evidence type="ECO:0000256" key="4">
    <source>
        <dbReference type="ARBA" id="ARBA00022692"/>
    </source>
</evidence>
<dbReference type="PANTHER" id="PTHR30561">
    <property type="entry name" value="SMR FAMILY PROTON-DEPENDENT DRUG EFFLUX TRANSPORTER SUGE"/>
    <property type="match status" value="1"/>
</dbReference>
<comment type="caution">
    <text evidence="9">The sequence shown here is derived from an EMBL/GenBank/DDBJ whole genome shotgun (WGS) entry which is preliminary data.</text>
</comment>
<keyword evidence="2" id="KW-0813">Transport</keyword>
<evidence type="ECO:0000256" key="7">
    <source>
        <dbReference type="RuleBase" id="RU003942"/>
    </source>
</evidence>
<dbReference type="Proteomes" id="UP000789833">
    <property type="component" value="Unassembled WGS sequence"/>
</dbReference>
<evidence type="ECO:0000256" key="3">
    <source>
        <dbReference type="ARBA" id="ARBA00022475"/>
    </source>
</evidence>
<accession>A0ABM8YNZ3</accession>
<sequence>MAWFFLFLAGVCEIGAVISLKLAEGFKRLIPSICFVVIGMMSFYFLSLALTVIPMGTAYAIWTGIGSAGSVLLGMILFKEPKDRMRIVFLSFIIIGVIGLKMTH</sequence>
<evidence type="ECO:0000256" key="6">
    <source>
        <dbReference type="ARBA" id="ARBA00023136"/>
    </source>
</evidence>
<dbReference type="SUPFAM" id="SSF103481">
    <property type="entry name" value="Multidrug resistance efflux transporter EmrE"/>
    <property type="match status" value="1"/>
</dbReference>
<dbReference type="Gene3D" id="1.10.3730.20">
    <property type="match status" value="1"/>
</dbReference>
<comment type="subcellular location">
    <subcellularLocation>
        <location evidence="1 7">Cell membrane</location>
        <topology evidence="1 7">Multi-pass membrane protein</topology>
    </subcellularLocation>
</comment>
<feature type="transmembrane region" description="Helical" evidence="8">
    <location>
        <begin position="29"/>
        <end position="52"/>
    </location>
</feature>
<dbReference type="InterPro" id="IPR045324">
    <property type="entry name" value="Small_multidrug_res"/>
</dbReference>
<evidence type="ECO:0000313" key="9">
    <source>
        <dbReference type="EMBL" id="CAG9621721.1"/>
    </source>
</evidence>
<evidence type="ECO:0000256" key="2">
    <source>
        <dbReference type="ARBA" id="ARBA00022448"/>
    </source>
</evidence>
<comment type="similarity">
    <text evidence="7">Belongs to the drug/metabolite transporter (DMT) superfamily. Small multidrug resistance (SMR) (TC 2.A.7.1) family.</text>
</comment>